<evidence type="ECO:0000313" key="2">
    <source>
        <dbReference type="Proteomes" id="UP000015106"/>
    </source>
</evidence>
<dbReference type="Proteomes" id="UP000015106">
    <property type="component" value="Chromosome 3"/>
</dbReference>
<organism evidence="1 2">
    <name type="scientific">Triticum urartu</name>
    <name type="common">Red wild einkorn</name>
    <name type="synonym">Crithodium urartu</name>
    <dbReference type="NCBI Taxonomy" id="4572"/>
    <lineage>
        <taxon>Eukaryota</taxon>
        <taxon>Viridiplantae</taxon>
        <taxon>Streptophyta</taxon>
        <taxon>Embryophyta</taxon>
        <taxon>Tracheophyta</taxon>
        <taxon>Spermatophyta</taxon>
        <taxon>Magnoliopsida</taxon>
        <taxon>Liliopsida</taxon>
        <taxon>Poales</taxon>
        <taxon>Poaceae</taxon>
        <taxon>BOP clade</taxon>
        <taxon>Pooideae</taxon>
        <taxon>Triticodae</taxon>
        <taxon>Triticeae</taxon>
        <taxon>Triticinae</taxon>
        <taxon>Triticum</taxon>
    </lineage>
</organism>
<reference evidence="1" key="2">
    <citation type="submission" date="2018-03" db="EMBL/GenBank/DDBJ databases">
        <title>The Triticum urartu genome reveals the dynamic nature of wheat genome evolution.</title>
        <authorList>
            <person name="Ling H."/>
            <person name="Ma B."/>
            <person name="Shi X."/>
            <person name="Liu H."/>
            <person name="Dong L."/>
            <person name="Sun H."/>
            <person name="Cao Y."/>
            <person name="Gao Q."/>
            <person name="Zheng S."/>
            <person name="Li Y."/>
            <person name="Yu Y."/>
            <person name="Du H."/>
            <person name="Qi M."/>
            <person name="Li Y."/>
            <person name="Yu H."/>
            <person name="Cui Y."/>
            <person name="Wang N."/>
            <person name="Chen C."/>
            <person name="Wu H."/>
            <person name="Zhao Y."/>
            <person name="Zhang J."/>
            <person name="Li Y."/>
            <person name="Zhou W."/>
            <person name="Zhang B."/>
            <person name="Hu W."/>
            <person name="Eijk M."/>
            <person name="Tang J."/>
            <person name="Witsenboer H."/>
            <person name="Zhao S."/>
            <person name="Li Z."/>
            <person name="Zhang A."/>
            <person name="Wang D."/>
            <person name="Liang C."/>
        </authorList>
    </citation>
    <scope>NUCLEOTIDE SEQUENCE [LARGE SCALE GENOMIC DNA]</scope>
    <source>
        <strain evidence="1">cv. G1812</strain>
    </source>
</reference>
<keyword evidence="2" id="KW-1185">Reference proteome</keyword>
<name>A0A8R7U1J1_TRIUA</name>
<dbReference type="Gramene" id="TuG1812G0300005756.01.T01">
    <property type="protein sequence ID" value="TuG1812G0300005756.01.T01"/>
    <property type="gene ID" value="TuG1812G0300005756.01"/>
</dbReference>
<accession>A0A8R7U1J1</accession>
<dbReference type="AlphaFoldDB" id="A0A8R7U1J1"/>
<reference evidence="2" key="1">
    <citation type="journal article" date="2013" name="Nature">
        <title>Draft genome of the wheat A-genome progenitor Triticum urartu.</title>
        <authorList>
            <person name="Ling H.Q."/>
            <person name="Zhao S."/>
            <person name="Liu D."/>
            <person name="Wang J."/>
            <person name="Sun H."/>
            <person name="Zhang C."/>
            <person name="Fan H."/>
            <person name="Li D."/>
            <person name="Dong L."/>
            <person name="Tao Y."/>
            <person name="Gao C."/>
            <person name="Wu H."/>
            <person name="Li Y."/>
            <person name="Cui Y."/>
            <person name="Guo X."/>
            <person name="Zheng S."/>
            <person name="Wang B."/>
            <person name="Yu K."/>
            <person name="Liang Q."/>
            <person name="Yang W."/>
            <person name="Lou X."/>
            <person name="Chen J."/>
            <person name="Feng M."/>
            <person name="Jian J."/>
            <person name="Zhang X."/>
            <person name="Luo G."/>
            <person name="Jiang Y."/>
            <person name="Liu J."/>
            <person name="Wang Z."/>
            <person name="Sha Y."/>
            <person name="Zhang B."/>
            <person name="Wu H."/>
            <person name="Tang D."/>
            <person name="Shen Q."/>
            <person name="Xue P."/>
            <person name="Zou S."/>
            <person name="Wang X."/>
            <person name="Liu X."/>
            <person name="Wang F."/>
            <person name="Yang Y."/>
            <person name="An X."/>
            <person name="Dong Z."/>
            <person name="Zhang K."/>
            <person name="Zhang X."/>
            <person name="Luo M.C."/>
            <person name="Dvorak J."/>
            <person name="Tong Y."/>
            <person name="Wang J."/>
            <person name="Yang H."/>
            <person name="Li Z."/>
            <person name="Wang D."/>
            <person name="Zhang A."/>
            <person name="Wang J."/>
        </authorList>
    </citation>
    <scope>NUCLEOTIDE SEQUENCE</scope>
    <source>
        <strain evidence="2">cv. G1812</strain>
    </source>
</reference>
<proteinExistence type="predicted"/>
<dbReference type="EnsemblPlants" id="TuG1812G0300005756.01.T01">
    <property type="protein sequence ID" value="TuG1812G0300005756.01.T01"/>
    <property type="gene ID" value="TuG1812G0300005756.01"/>
</dbReference>
<sequence length="108" mass="12164">MLCGRWVMEAALAVQRETHMEWRGATVVQRKGHGVVVEHADQCSLYGTMKITGEQHHGTIELDCFDKKGIAEPVSKLNSLEAMKARLHSWLIVSTCVLQVKIDHNGRR</sequence>
<evidence type="ECO:0000313" key="1">
    <source>
        <dbReference type="EnsemblPlants" id="TuG1812G0300005756.01.T01"/>
    </source>
</evidence>
<protein>
    <submittedName>
        <fullName evidence="1">Uncharacterized protein</fullName>
    </submittedName>
</protein>
<reference evidence="1" key="3">
    <citation type="submission" date="2022-06" db="UniProtKB">
        <authorList>
            <consortium name="EnsemblPlants"/>
        </authorList>
    </citation>
    <scope>IDENTIFICATION</scope>
</reference>